<dbReference type="EMBL" id="SZUV01000001">
    <property type="protein sequence ID" value="TQN51456.1"/>
    <property type="molecule type" value="Genomic_DNA"/>
</dbReference>
<feature type="transmembrane region" description="Helical" evidence="1">
    <location>
        <begin position="52"/>
        <end position="69"/>
    </location>
</feature>
<gene>
    <name evidence="3" type="ORF">DLNHIDIE_01329</name>
</gene>
<feature type="transmembrane region" description="Helical" evidence="1">
    <location>
        <begin position="85"/>
        <end position="104"/>
    </location>
</feature>
<organism evidence="3 4">
    <name type="scientific">Acidithiobacillus thiooxidans ATCC 19377</name>
    <dbReference type="NCBI Taxonomy" id="637390"/>
    <lineage>
        <taxon>Bacteria</taxon>
        <taxon>Pseudomonadati</taxon>
        <taxon>Pseudomonadota</taxon>
        <taxon>Acidithiobacillia</taxon>
        <taxon>Acidithiobacillales</taxon>
        <taxon>Acidithiobacillaceae</taxon>
        <taxon>Acidithiobacillus</taxon>
    </lineage>
</organism>
<keyword evidence="1" id="KW-0812">Transmembrane</keyword>
<feature type="transmembrane region" description="Helical" evidence="1">
    <location>
        <begin position="125"/>
        <end position="142"/>
    </location>
</feature>
<accession>A0A543Q551</accession>
<feature type="transmembrane region" description="Helical" evidence="1">
    <location>
        <begin position="180"/>
        <end position="200"/>
    </location>
</feature>
<feature type="domain" description="Acyltransferase 3" evidence="2">
    <location>
        <begin position="45"/>
        <end position="197"/>
    </location>
</feature>
<reference evidence="3 4" key="1">
    <citation type="submission" date="2019-03" db="EMBL/GenBank/DDBJ databases">
        <title>New insights into Acidothiobacillus thiooxidans sulfur metabolism through coupled gene expression, solution geochemistry, microscopy and spectroscopy analyses.</title>
        <authorList>
            <person name="Camacho D."/>
            <person name="Frazao R."/>
            <person name="Fouillen A."/>
            <person name="Nanci A."/>
            <person name="Lang B.F."/>
            <person name="Apte S.C."/>
            <person name="Baron C."/>
            <person name="Warren L.A."/>
        </authorList>
    </citation>
    <scope>NUCLEOTIDE SEQUENCE [LARGE SCALE GENOMIC DNA]</scope>
    <source>
        <strain evidence="3 4">ATCC 19377</strain>
    </source>
</reference>
<protein>
    <recommendedName>
        <fullName evidence="2">Acyltransferase 3 domain-containing protein</fullName>
    </recommendedName>
</protein>
<evidence type="ECO:0000256" key="1">
    <source>
        <dbReference type="SAM" id="Phobius"/>
    </source>
</evidence>
<dbReference type="GO" id="GO:0016747">
    <property type="term" value="F:acyltransferase activity, transferring groups other than amino-acyl groups"/>
    <property type="evidence" value="ECO:0007669"/>
    <property type="project" value="InterPro"/>
</dbReference>
<dbReference type="InterPro" id="IPR002656">
    <property type="entry name" value="Acyl_transf_3_dom"/>
</dbReference>
<evidence type="ECO:0000313" key="3">
    <source>
        <dbReference type="EMBL" id="TQN51456.1"/>
    </source>
</evidence>
<keyword evidence="1" id="KW-1133">Transmembrane helix</keyword>
<keyword evidence="1" id="KW-0472">Membrane</keyword>
<dbReference type="Pfam" id="PF01757">
    <property type="entry name" value="Acyl_transf_3"/>
    <property type="match status" value="1"/>
</dbReference>
<proteinExistence type="predicted"/>
<comment type="caution">
    <text evidence="3">The sequence shown here is derived from an EMBL/GenBank/DDBJ whole genome shotgun (WGS) entry which is preliminary data.</text>
</comment>
<dbReference type="AlphaFoldDB" id="A0A543Q551"/>
<sequence length="211" mass="24227">MSNFQYLSFSNPVSPFFALAVILIAIFTAHILNKISPSKKFQKYRSLDGLRGLAAIFVFMHHSSIWYFYKQNHIWAVPPSKLYTQFGQGGVTMFFMMTAFLFWGKVRESSDIDWIKLYSSRIMRLAPLYYFSILILFVFAFFESNNISLYINSLSLKCLLHYFLFSIGGEPNIFGVNNTFVFNAGVTWTLPYLISTMIPLSGASARALVRC</sequence>
<evidence type="ECO:0000313" key="4">
    <source>
        <dbReference type="Proteomes" id="UP000315403"/>
    </source>
</evidence>
<feature type="transmembrane region" description="Helical" evidence="1">
    <location>
        <begin position="12"/>
        <end position="32"/>
    </location>
</feature>
<evidence type="ECO:0000259" key="2">
    <source>
        <dbReference type="Pfam" id="PF01757"/>
    </source>
</evidence>
<name>A0A543Q551_ACITH</name>
<dbReference type="Proteomes" id="UP000315403">
    <property type="component" value="Unassembled WGS sequence"/>
</dbReference>